<evidence type="ECO:0000313" key="2">
    <source>
        <dbReference type="EMBL" id="CAA0297419.1"/>
    </source>
</evidence>
<dbReference type="OrthoDB" id="10277580at2759"/>
<reference evidence="2 5" key="1">
    <citation type="submission" date="2019-12" db="EMBL/GenBank/DDBJ databases">
        <authorList>
            <person name="Jiao W.-B."/>
            <person name="Schneeberger K."/>
        </authorList>
    </citation>
    <scope>NUCLEOTIDE SEQUENCE [LARGE SCALE GENOMIC DNA]</scope>
    <source>
        <strain evidence="4">cv. An-1</strain>
        <strain evidence="5">cv. C24</strain>
    </source>
</reference>
<evidence type="ECO:0000313" key="5">
    <source>
        <dbReference type="Proteomes" id="UP000434276"/>
    </source>
</evidence>
<keyword evidence="1" id="KW-0472">Membrane</keyword>
<evidence type="ECO:0000313" key="3">
    <source>
        <dbReference type="EMBL" id="VYS49220.1"/>
    </source>
</evidence>
<feature type="transmembrane region" description="Helical" evidence="1">
    <location>
        <begin position="20"/>
        <end position="40"/>
    </location>
</feature>
<dbReference type="EMBL" id="CACSHJ010000087">
    <property type="protein sequence ID" value="CAA0297419.1"/>
    <property type="molecule type" value="Genomic_DNA"/>
</dbReference>
<keyword evidence="1" id="KW-0812">Transmembrane</keyword>
<dbReference type="Proteomes" id="UP000426265">
    <property type="component" value="Unassembled WGS sequence"/>
</dbReference>
<keyword evidence="1" id="KW-1133">Transmembrane helix</keyword>
<evidence type="ECO:0000313" key="4">
    <source>
        <dbReference type="Proteomes" id="UP000426265"/>
    </source>
</evidence>
<gene>
    <name evidence="3" type="ORF">AN1_LOCUS4699</name>
    <name evidence="2" type="ORF">C24_LOCUS4585</name>
</gene>
<dbReference type="Proteomes" id="UP000434276">
    <property type="component" value="Unassembled WGS sequence"/>
</dbReference>
<evidence type="ECO:0000256" key="1">
    <source>
        <dbReference type="SAM" id="Phobius"/>
    </source>
</evidence>
<name>A0A5S9WPY2_ARATH</name>
<dbReference type="AlphaFoldDB" id="A0A5S9WPY2"/>
<dbReference type="EMBL" id="CACRSJ010000104">
    <property type="protein sequence ID" value="VYS49220.1"/>
    <property type="molecule type" value="Genomic_DNA"/>
</dbReference>
<dbReference type="ExpressionAtlas" id="A0A5S9WPY2">
    <property type="expression patterns" value="baseline and differential"/>
</dbReference>
<organism evidence="2 5">
    <name type="scientific">Arabidopsis thaliana</name>
    <name type="common">Mouse-ear cress</name>
    <dbReference type="NCBI Taxonomy" id="3702"/>
    <lineage>
        <taxon>Eukaryota</taxon>
        <taxon>Viridiplantae</taxon>
        <taxon>Streptophyta</taxon>
        <taxon>Embryophyta</taxon>
        <taxon>Tracheophyta</taxon>
        <taxon>Spermatophyta</taxon>
        <taxon>Magnoliopsida</taxon>
        <taxon>eudicotyledons</taxon>
        <taxon>Gunneridae</taxon>
        <taxon>Pentapetalae</taxon>
        <taxon>rosids</taxon>
        <taxon>malvids</taxon>
        <taxon>Brassicales</taxon>
        <taxon>Brassicaceae</taxon>
        <taxon>Camelineae</taxon>
        <taxon>Arabidopsis</taxon>
    </lineage>
</organism>
<proteinExistence type="predicted"/>
<sequence>MLLLLSLQLQELIHSFSMNYGLLLALINFCKICAAVFLEFGNQLSFGRSFLCKFDDDVCWDSLIKNRWTSVFKVLAVSGGFGVSRLLLNRSAMNGDEESSIHVFNFIC</sequence>
<accession>A0A5S9WPY2</accession>
<protein>
    <recommendedName>
        <fullName evidence="6">Transmembrane protein</fullName>
    </recommendedName>
</protein>
<accession>A0A654EKI8</accession>
<evidence type="ECO:0008006" key="6">
    <source>
        <dbReference type="Google" id="ProtNLM"/>
    </source>
</evidence>